<dbReference type="PANTHER" id="PTHR33571">
    <property type="entry name" value="SSL8005 PROTEIN"/>
    <property type="match status" value="1"/>
</dbReference>
<accession>A0A1U7J460</accession>
<organism evidence="9 10">
    <name type="scientific">Phormidium tenue NIES-30</name>
    <dbReference type="NCBI Taxonomy" id="549789"/>
    <lineage>
        <taxon>Bacteria</taxon>
        <taxon>Bacillati</taxon>
        <taxon>Cyanobacteriota</taxon>
        <taxon>Cyanophyceae</taxon>
        <taxon>Oscillatoriophycideae</taxon>
        <taxon>Oscillatoriales</taxon>
        <taxon>Oscillatoriaceae</taxon>
        <taxon>Phormidium</taxon>
    </lineage>
</organism>
<keyword evidence="10" id="KW-1185">Reference proteome</keyword>
<evidence type="ECO:0000313" key="9">
    <source>
        <dbReference type="EMBL" id="OKH47149.1"/>
    </source>
</evidence>
<gene>
    <name evidence="9" type="ORF">NIES30_14320</name>
</gene>
<dbReference type="RefSeq" id="WP_073609097.1">
    <property type="nucleotide sequence ID" value="NZ_MRCG01000010.1"/>
</dbReference>
<dbReference type="Proteomes" id="UP000185557">
    <property type="component" value="Unassembled WGS sequence"/>
</dbReference>
<proteinExistence type="predicted"/>
<dbReference type="STRING" id="549789.NIES30_14320"/>
<evidence type="ECO:0000256" key="2">
    <source>
        <dbReference type="ARBA" id="ARBA00022679"/>
    </source>
</evidence>
<dbReference type="OrthoDB" id="9809668at2"/>
<evidence type="ECO:0000256" key="3">
    <source>
        <dbReference type="ARBA" id="ARBA00022695"/>
    </source>
</evidence>
<dbReference type="AlphaFoldDB" id="A0A1U7J460"/>
<dbReference type="Gene3D" id="3.30.460.10">
    <property type="entry name" value="Beta Polymerase, domain 2"/>
    <property type="match status" value="1"/>
</dbReference>
<keyword evidence="6" id="KW-0067">ATP-binding</keyword>
<reference evidence="9 10" key="1">
    <citation type="submission" date="2016-11" db="EMBL/GenBank/DDBJ databases">
        <title>Draft Genome Sequences of Nine Cyanobacterial Strains from Diverse Habitats.</title>
        <authorList>
            <person name="Zhu T."/>
            <person name="Hou S."/>
            <person name="Lu X."/>
            <person name="Hess W.R."/>
        </authorList>
    </citation>
    <scope>NUCLEOTIDE SEQUENCE [LARGE SCALE GENOMIC DNA]</scope>
    <source>
        <strain evidence="9 10">NIES-30</strain>
    </source>
</reference>
<comment type="caution">
    <text evidence="9">The sequence shown here is derived from an EMBL/GenBank/DDBJ whole genome shotgun (WGS) entry which is preliminary data.</text>
</comment>
<dbReference type="SUPFAM" id="SSF81301">
    <property type="entry name" value="Nucleotidyltransferase"/>
    <property type="match status" value="1"/>
</dbReference>
<evidence type="ECO:0000256" key="4">
    <source>
        <dbReference type="ARBA" id="ARBA00022723"/>
    </source>
</evidence>
<evidence type="ECO:0000313" key="10">
    <source>
        <dbReference type="Proteomes" id="UP000185557"/>
    </source>
</evidence>
<keyword evidence="2" id="KW-0808">Transferase</keyword>
<sequence>MATETPQLSKVLEMLHQLKPLLVETYGVTRLGIFGSVARDRSKEVSDVDIVVEMAPDLFTMVHLKEHLQSVLQVPVDIVRYRPTMNPVLKQRIERDVIYV</sequence>
<evidence type="ECO:0000256" key="1">
    <source>
        <dbReference type="ARBA" id="ARBA00001946"/>
    </source>
</evidence>
<comment type="cofactor">
    <cofactor evidence="1">
        <name>Mg(2+)</name>
        <dbReference type="ChEBI" id="CHEBI:18420"/>
    </cofactor>
</comment>
<keyword evidence="3" id="KW-0548">Nucleotidyltransferase</keyword>
<dbReference type="GO" id="GO:0016779">
    <property type="term" value="F:nucleotidyltransferase activity"/>
    <property type="evidence" value="ECO:0007669"/>
    <property type="project" value="UniProtKB-KW"/>
</dbReference>
<keyword evidence="5" id="KW-0547">Nucleotide-binding</keyword>
<evidence type="ECO:0000256" key="5">
    <source>
        <dbReference type="ARBA" id="ARBA00022741"/>
    </source>
</evidence>
<evidence type="ECO:0000256" key="6">
    <source>
        <dbReference type="ARBA" id="ARBA00022840"/>
    </source>
</evidence>
<protein>
    <recommendedName>
        <fullName evidence="8">Polymerase beta nucleotidyltransferase domain-containing protein</fullName>
    </recommendedName>
</protein>
<dbReference type="Pfam" id="PF18765">
    <property type="entry name" value="Polbeta"/>
    <property type="match status" value="1"/>
</dbReference>
<evidence type="ECO:0000256" key="7">
    <source>
        <dbReference type="ARBA" id="ARBA00022842"/>
    </source>
</evidence>
<dbReference type="InterPro" id="IPR041633">
    <property type="entry name" value="Polbeta"/>
</dbReference>
<dbReference type="InterPro" id="IPR052038">
    <property type="entry name" value="Type-VII_TA_antitoxin"/>
</dbReference>
<dbReference type="GO" id="GO:0046872">
    <property type="term" value="F:metal ion binding"/>
    <property type="evidence" value="ECO:0007669"/>
    <property type="project" value="UniProtKB-KW"/>
</dbReference>
<dbReference type="GO" id="GO:0005524">
    <property type="term" value="F:ATP binding"/>
    <property type="evidence" value="ECO:0007669"/>
    <property type="project" value="UniProtKB-KW"/>
</dbReference>
<dbReference type="PANTHER" id="PTHR33571:SF14">
    <property type="entry name" value="PROTEIN ADENYLYLTRANSFERASE MJ0435-RELATED"/>
    <property type="match status" value="1"/>
</dbReference>
<keyword evidence="7" id="KW-0460">Magnesium</keyword>
<name>A0A1U7J460_9CYAN</name>
<feature type="domain" description="Polymerase beta nucleotidyltransferase" evidence="8">
    <location>
        <begin position="17"/>
        <end position="95"/>
    </location>
</feature>
<evidence type="ECO:0000259" key="8">
    <source>
        <dbReference type="Pfam" id="PF18765"/>
    </source>
</evidence>
<keyword evidence="4" id="KW-0479">Metal-binding</keyword>
<dbReference type="CDD" id="cd05403">
    <property type="entry name" value="NT_KNTase_like"/>
    <property type="match status" value="1"/>
</dbReference>
<dbReference type="InterPro" id="IPR043519">
    <property type="entry name" value="NT_sf"/>
</dbReference>
<dbReference type="EMBL" id="MRCG01000010">
    <property type="protein sequence ID" value="OKH47149.1"/>
    <property type="molecule type" value="Genomic_DNA"/>
</dbReference>